<keyword evidence="5 7" id="KW-1133">Transmembrane helix</keyword>
<evidence type="ECO:0000256" key="2">
    <source>
        <dbReference type="ARBA" id="ARBA00022692"/>
    </source>
</evidence>
<evidence type="ECO:0000256" key="6">
    <source>
        <dbReference type="ARBA" id="ARBA00023136"/>
    </source>
</evidence>
<feature type="domain" description="Ribophorin II C-terminal" evidence="9">
    <location>
        <begin position="175"/>
        <end position="278"/>
    </location>
</feature>
<keyword evidence="4" id="KW-0256">Endoplasmic reticulum</keyword>
<name>A0A8H4LVI2_9HYPO</name>
<evidence type="ECO:0000313" key="11">
    <source>
        <dbReference type="Proteomes" id="UP000557566"/>
    </source>
</evidence>
<sequence>MRFPTAPTLLALAGAATAASSWTFSDATVTVSSKTAGNVVEKFSSADRVKTAINLGHQDSIKVSLTTKEGSKPKRPHQAFLIIRQASGDLEAPFPLTVKESGKGTVQIAQKDLPAQLLASKSPLEASLILGSFGSTAGSITPVLDITLKLDPNGHTASYEAPFRYGPLPEIHHKFRDDPKSPPKIVSLVFSLAVVATVPVLLIGWLMLGANLSHAQKALGSAPVSHAVFFGSLVAMECVFFLYYSSWNLFQTLPAVGLVGATAFLSGTKALGEVQRRREAGER</sequence>
<protein>
    <recommendedName>
        <fullName evidence="9">Ribophorin II C-terminal domain-containing protein</fullName>
    </recommendedName>
</protein>
<evidence type="ECO:0000256" key="1">
    <source>
        <dbReference type="ARBA" id="ARBA00004477"/>
    </source>
</evidence>
<evidence type="ECO:0000256" key="8">
    <source>
        <dbReference type="SAM" id="SignalP"/>
    </source>
</evidence>
<comment type="subcellular location">
    <subcellularLocation>
        <location evidence="1">Endoplasmic reticulum membrane</location>
        <topology evidence="1">Multi-pass membrane protein</topology>
    </subcellularLocation>
</comment>
<feature type="signal peptide" evidence="8">
    <location>
        <begin position="1"/>
        <end position="18"/>
    </location>
</feature>
<accession>A0A8H4LVI2</accession>
<keyword evidence="11" id="KW-1185">Reference proteome</keyword>
<dbReference type="GO" id="GO:0006487">
    <property type="term" value="P:protein N-linked glycosylation"/>
    <property type="evidence" value="ECO:0007669"/>
    <property type="project" value="TreeGrafter"/>
</dbReference>
<keyword evidence="2 7" id="KW-0812">Transmembrane</keyword>
<reference evidence="10 11" key="1">
    <citation type="journal article" date="2020" name="Genome Biol. Evol.">
        <title>A new high-quality draft genome assembly of the Chinese cordyceps Ophiocordyceps sinensis.</title>
        <authorList>
            <person name="Shu R."/>
            <person name="Zhang J."/>
            <person name="Meng Q."/>
            <person name="Zhang H."/>
            <person name="Zhou G."/>
            <person name="Li M."/>
            <person name="Wu P."/>
            <person name="Zhao Y."/>
            <person name="Chen C."/>
            <person name="Qin Q."/>
        </authorList>
    </citation>
    <scope>NUCLEOTIDE SEQUENCE [LARGE SCALE GENOMIC DNA]</scope>
    <source>
        <strain evidence="10 11">IOZ07</strain>
    </source>
</reference>
<dbReference type="InterPro" id="IPR056790">
    <property type="entry name" value="Ribophorin_II_C"/>
</dbReference>
<comment type="caution">
    <text evidence="10">The sequence shown here is derived from an EMBL/GenBank/DDBJ whole genome shotgun (WGS) entry which is preliminary data.</text>
</comment>
<dbReference type="EMBL" id="JAAVMX010000008">
    <property type="protein sequence ID" value="KAF4505622.1"/>
    <property type="molecule type" value="Genomic_DNA"/>
</dbReference>
<keyword evidence="6 7" id="KW-0472">Membrane</keyword>
<evidence type="ECO:0000256" key="3">
    <source>
        <dbReference type="ARBA" id="ARBA00022729"/>
    </source>
</evidence>
<evidence type="ECO:0000256" key="7">
    <source>
        <dbReference type="SAM" id="Phobius"/>
    </source>
</evidence>
<dbReference type="OrthoDB" id="432292at2759"/>
<evidence type="ECO:0000259" key="9">
    <source>
        <dbReference type="Pfam" id="PF25147"/>
    </source>
</evidence>
<dbReference type="GO" id="GO:0008250">
    <property type="term" value="C:oligosaccharyltransferase complex"/>
    <property type="evidence" value="ECO:0007669"/>
    <property type="project" value="InterPro"/>
</dbReference>
<dbReference type="AlphaFoldDB" id="A0A8H4LVI2"/>
<feature type="chain" id="PRO_5044188268" description="Ribophorin II C-terminal domain-containing protein" evidence="8">
    <location>
        <begin position="19"/>
        <end position="283"/>
    </location>
</feature>
<dbReference type="InterPro" id="IPR008814">
    <property type="entry name" value="Swp1"/>
</dbReference>
<dbReference type="UniPathway" id="UPA00378"/>
<feature type="transmembrane region" description="Helical" evidence="7">
    <location>
        <begin position="220"/>
        <end position="243"/>
    </location>
</feature>
<dbReference type="Proteomes" id="UP000557566">
    <property type="component" value="Unassembled WGS sequence"/>
</dbReference>
<proteinExistence type="predicted"/>
<dbReference type="PANTHER" id="PTHR12640">
    <property type="entry name" value="RIBOPHORIN II"/>
    <property type="match status" value="1"/>
</dbReference>
<dbReference type="PANTHER" id="PTHR12640:SF0">
    <property type="entry name" value="DOLICHYL-DIPHOSPHOOLIGOSACCHARIDE--PROTEIN GLYCOSYLTRANSFERASE SUBUNIT 2"/>
    <property type="match status" value="1"/>
</dbReference>
<keyword evidence="3 8" id="KW-0732">Signal</keyword>
<organism evidence="10 11">
    <name type="scientific">Ophiocordyceps sinensis</name>
    <dbReference type="NCBI Taxonomy" id="72228"/>
    <lineage>
        <taxon>Eukaryota</taxon>
        <taxon>Fungi</taxon>
        <taxon>Dikarya</taxon>
        <taxon>Ascomycota</taxon>
        <taxon>Pezizomycotina</taxon>
        <taxon>Sordariomycetes</taxon>
        <taxon>Hypocreomycetidae</taxon>
        <taxon>Hypocreales</taxon>
        <taxon>Ophiocordycipitaceae</taxon>
        <taxon>Ophiocordyceps</taxon>
    </lineage>
</organism>
<gene>
    <name evidence="10" type="ORF">G6O67_007549</name>
</gene>
<evidence type="ECO:0000313" key="10">
    <source>
        <dbReference type="EMBL" id="KAF4505622.1"/>
    </source>
</evidence>
<evidence type="ECO:0000256" key="5">
    <source>
        <dbReference type="ARBA" id="ARBA00022989"/>
    </source>
</evidence>
<dbReference type="Pfam" id="PF25147">
    <property type="entry name" value="Ribophorin_II_C"/>
    <property type="match status" value="1"/>
</dbReference>
<evidence type="ECO:0000256" key="4">
    <source>
        <dbReference type="ARBA" id="ARBA00022824"/>
    </source>
</evidence>
<feature type="transmembrane region" description="Helical" evidence="7">
    <location>
        <begin position="185"/>
        <end position="208"/>
    </location>
</feature>